<feature type="transmembrane region" description="Helical" evidence="10">
    <location>
        <begin position="282"/>
        <end position="306"/>
    </location>
</feature>
<dbReference type="CDD" id="cd00637">
    <property type="entry name" value="7tm_classA_rhodopsin-like"/>
    <property type="match status" value="1"/>
</dbReference>
<feature type="transmembrane region" description="Helical" evidence="10">
    <location>
        <begin position="147"/>
        <end position="166"/>
    </location>
</feature>
<keyword evidence="4 10" id="KW-1133">Transmembrane helix</keyword>
<keyword evidence="3 10" id="KW-0812">Transmembrane</keyword>
<dbReference type="PROSITE" id="PS50262">
    <property type="entry name" value="G_PROTEIN_RECEP_F1_2"/>
    <property type="match status" value="1"/>
</dbReference>
<evidence type="ECO:0000259" key="11">
    <source>
        <dbReference type="PROSITE" id="PS50262"/>
    </source>
</evidence>
<reference evidence="13" key="1">
    <citation type="submission" date="2017-02" db="UniProtKB">
        <authorList>
            <consortium name="WormBaseParasite"/>
        </authorList>
    </citation>
    <scope>IDENTIFICATION</scope>
</reference>
<feature type="domain" description="G-protein coupled receptors family 1 profile" evidence="11">
    <location>
        <begin position="37"/>
        <end position="305"/>
    </location>
</feature>
<dbReference type="Pfam" id="PF00001">
    <property type="entry name" value="7tm_1"/>
    <property type="match status" value="1"/>
</dbReference>
<dbReference type="Gene3D" id="1.20.1070.10">
    <property type="entry name" value="Rhodopsin 7-helix transmembrane proteins"/>
    <property type="match status" value="1"/>
</dbReference>
<sequence length="399" mass="44822">MDNKTLRETTHDDSTSLDIGTLTYYASTLITTESAAALIINLYILNCSRYLRRPIGVNLRLCVSLTAADAACALFYMTSNLINVIIPTLINRAQIVSHCISLLVECLKIATFFVSVFILLALAINHYVGIVHPLYRHAITTNAVRTTILLAYVVPMLFFIGLYSVMPGGFRNHRAFGFFSADGCEGADIMTKFPVRLITVIPFIIFVITIAFLYFHIVIHMRAVNKDPMLHEGSIRKKRSCNRRLLTTLVLLAGSAALGWLPTLFGHIVFCSECFIRLSGYPLMFLLIFCQVINVFKLIVDGFVYANRMVEIRYSIWIFHSSCKKLITGQNEKEERMPKEFVRYLNDTIEQKSRRVTGHSSGASSFVSRSFNSSRFNVPPLSPGSGAIYAGQVNRKLNV</sequence>
<evidence type="ECO:0000256" key="6">
    <source>
        <dbReference type="ARBA" id="ARBA00023136"/>
    </source>
</evidence>
<keyword evidence="6 10" id="KW-0472">Membrane</keyword>
<evidence type="ECO:0000256" key="2">
    <source>
        <dbReference type="ARBA" id="ARBA00022475"/>
    </source>
</evidence>
<keyword evidence="5" id="KW-0297">G-protein coupled receptor</keyword>
<dbReference type="InterPro" id="IPR017452">
    <property type="entry name" value="GPCR_Rhodpsn_7TM"/>
</dbReference>
<feature type="transmembrane region" description="Helical" evidence="10">
    <location>
        <begin position="57"/>
        <end position="77"/>
    </location>
</feature>
<keyword evidence="7" id="KW-0675">Receptor</keyword>
<dbReference type="WBParaSite" id="ALUE_0000642601-mRNA-1">
    <property type="protein sequence ID" value="ALUE_0000642601-mRNA-1"/>
    <property type="gene ID" value="ALUE_0000642601"/>
</dbReference>
<dbReference type="GO" id="GO:0004930">
    <property type="term" value="F:G protein-coupled receptor activity"/>
    <property type="evidence" value="ECO:0007669"/>
    <property type="project" value="UniProtKB-KW"/>
</dbReference>
<proteinExistence type="predicted"/>
<dbReference type="GO" id="GO:0005886">
    <property type="term" value="C:plasma membrane"/>
    <property type="evidence" value="ECO:0007669"/>
    <property type="project" value="UniProtKB-SubCell"/>
</dbReference>
<evidence type="ECO:0000256" key="9">
    <source>
        <dbReference type="ARBA" id="ARBA00023224"/>
    </source>
</evidence>
<keyword evidence="8" id="KW-0325">Glycoprotein</keyword>
<evidence type="ECO:0000256" key="7">
    <source>
        <dbReference type="ARBA" id="ARBA00023170"/>
    </source>
</evidence>
<evidence type="ECO:0000256" key="10">
    <source>
        <dbReference type="SAM" id="Phobius"/>
    </source>
</evidence>
<evidence type="ECO:0000256" key="1">
    <source>
        <dbReference type="ARBA" id="ARBA00004651"/>
    </source>
</evidence>
<dbReference type="InterPro" id="IPR000276">
    <property type="entry name" value="GPCR_Rhodpsn"/>
</dbReference>
<dbReference type="Proteomes" id="UP000036681">
    <property type="component" value="Unplaced"/>
</dbReference>
<keyword evidence="2" id="KW-1003">Cell membrane</keyword>
<evidence type="ECO:0000256" key="3">
    <source>
        <dbReference type="ARBA" id="ARBA00022692"/>
    </source>
</evidence>
<feature type="transmembrane region" description="Helical" evidence="10">
    <location>
        <begin position="245"/>
        <end position="270"/>
    </location>
</feature>
<feature type="transmembrane region" description="Helical" evidence="10">
    <location>
        <begin position="112"/>
        <end position="135"/>
    </location>
</feature>
<evidence type="ECO:0000256" key="5">
    <source>
        <dbReference type="ARBA" id="ARBA00023040"/>
    </source>
</evidence>
<evidence type="ECO:0000256" key="8">
    <source>
        <dbReference type="ARBA" id="ARBA00023180"/>
    </source>
</evidence>
<evidence type="ECO:0000313" key="13">
    <source>
        <dbReference type="WBParaSite" id="ALUE_0000642601-mRNA-1"/>
    </source>
</evidence>
<organism evidence="12 13">
    <name type="scientific">Ascaris lumbricoides</name>
    <name type="common">Giant roundworm</name>
    <dbReference type="NCBI Taxonomy" id="6252"/>
    <lineage>
        <taxon>Eukaryota</taxon>
        <taxon>Metazoa</taxon>
        <taxon>Ecdysozoa</taxon>
        <taxon>Nematoda</taxon>
        <taxon>Chromadorea</taxon>
        <taxon>Rhabditida</taxon>
        <taxon>Spirurina</taxon>
        <taxon>Ascaridomorpha</taxon>
        <taxon>Ascaridoidea</taxon>
        <taxon>Ascarididae</taxon>
        <taxon>Ascaris</taxon>
    </lineage>
</organism>
<name>A0A0M3HUF7_ASCLU</name>
<comment type="subcellular location">
    <subcellularLocation>
        <location evidence="1">Cell membrane</location>
        <topology evidence="1">Multi-pass membrane protein</topology>
    </subcellularLocation>
</comment>
<protein>
    <submittedName>
        <fullName evidence="13">G_PROTEIN_RECEP_F1_2 domain-containing protein</fullName>
    </submittedName>
</protein>
<keyword evidence="12" id="KW-1185">Reference proteome</keyword>
<feature type="transmembrane region" description="Helical" evidence="10">
    <location>
        <begin position="200"/>
        <end position="224"/>
    </location>
</feature>
<dbReference type="AlphaFoldDB" id="A0A0M3HUF7"/>
<dbReference type="SUPFAM" id="SSF81321">
    <property type="entry name" value="Family A G protein-coupled receptor-like"/>
    <property type="match status" value="1"/>
</dbReference>
<dbReference type="PANTHER" id="PTHR24246:SF27">
    <property type="entry name" value="ADENOSINE RECEPTOR, ISOFORM A"/>
    <property type="match status" value="1"/>
</dbReference>
<evidence type="ECO:0000313" key="12">
    <source>
        <dbReference type="Proteomes" id="UP000036681"/>
    </source>
</evidence>
<keyword evidence="9" id="KW-0807">Transducer</keyword>
<accession>A0A0M3HUF7</accession>
<feature type="transmembrane region" description="Helical" evidence="10">
    <location>
        <begin position="22"/>
        <end position="45"/>
    </location>
</feature>
<evidence type="ECO:0000256" key="4">
    <source>
        <dbReference type="ARBA" id="ARBA00022989"/>
    </source>
</evidence>
<dbReference type="PANTHER" id="PTHR24246">
    <property type="entry name" value="OLFACTORY RECEPTOR AND ADENOSINE RECEPTOR"/>
    <property type="match status" value="1"/>
</dbReference>